<evidence type="ECO:0000256" key="8">
    <source>
        <dbReference type="ARBA" id="ARBA00022842"/>
    </source>
</evidence>
<keyword evidence="4 9" id="KW-0479">Metal-binding</keyword>
<proteinExistence type="inferred from homology"/>
<comment type="subcellular location">
    <subcellularLocation>
        <location evidence="9">Cytoplasm</location>
    </subcellularLocation>
</comment>
<keyword evidence="3 9" id="KW-0808">Transferase</keyword>
<evidence type="ECO:0000256" key="7">
    <source>
        <dbReference type="ARBA" id="ARBA00022840"/>
    </source>
</evidence>
<evidence type="ECO:0000256" key="9">
    <source>
        <dbReference type="HAMAP-Rule" id="MF_00020"/>
    </source>
</evidence>
<feature type="active site" description="Proton donor/acceptor" evidence="9">
    <location>
        <position position="152"/>
    </location>
</feature>
<evidence type="ECO:0000256" key="5">
    <source>
        <dbReference type="ARBA" id="ARBA00022741"/>
    </source>
</evidence>
<evidence type="ECO:0000256" key="6">
    <source>
        <dbReference type="ARBA" id="ARBA00022777"/>
    </source>
</evidence>
<dbReference type="PANTHER" id="PTHR21060">
    <property type="entry name" value="ACETATE KINASE"/>
    <property type="match status" value="1"/>
</dbReference>
<reference evidence="12" key="1">
    <citation type="journal article" date="2019" name="Int. J. Syst. Evol. Microbiol.">
        <title>The Global Catalogue of Microorganisms (GCM) 10K type strain sequencing project: providing services to taxonomists for standard genome sequencing and annotation.</title>
        <authorList>
            <consortium name="The Broad Institute Genomics Platform"/>
            <consortium name="The Broad Institute Genome Sequencing Center for Infectious Disease"/>
            <person name="Wu L."/>
            <person name="Ma J."/>
        </authorList>
    </citation>
    <scope>NUCLEOTIDE SEQUENCE [LARGE SCALE GENOMIC DNA]</scope>
    <source>
        <strain evidence="12">JCM 32226</strain>
    </source>
</reference>
<name>A0ABP8Q4F9_9GAMM</name>
<evidence type="ECO:0000256" key="10">
    <source>
        <dbReference type="RuleBase" id="RU003835"/>
    </source>
</evidence>
<dbReference type="InterPro" id="IPR000890">
    <property type="entry name" value="Aliphatic_acid_kin_short-chain"/>
</dbReference>
<comment type="pathway">
    <text evidence="9">Metabolic intermediate biosynthesis; acetyl-CoA biosynthesis; acetyl-CoA from acetate: step 1/2.</text>
</comment>
<evidence type="ECO:0000313" key="12">
    <source>
        <dbReference type="Proteomes" id="UP001501321"/>
    </source>
</evidence>
<dbReference type="Gene3D" id="3.30.420.40">
    <property type="match status" value="2"/>
</dbReference>
<dbReference type="EC" id="2.7.2.1" evidence="9"/>
<dbReference type="EMBL" id="BAABFC010000009">
    <property type="protein sequence ID" value="GAA4496489.1"/>
    <property type="molecule type" value="Genomic_DNA"/>
</dbReference>
<gene>
    <name evidence="9 11" type="primary">ackA</name>
    <name evidence="11" type="ORF">GCM10023095_11540</name>
</gene>
<evidence type="ECO:0000313" key="11">
    <source>
        <dbReference type="EMBL" id="GAA4496489.1"/>
    </source>
</evidence>
<dbReference type="InterPro" id="IPR043129">
    <property type="entry name" value="ATPase_NBD"/>
</dbReference>
<dbReference type="PROSITE" id="PS01076">
    <property type="entry name" value="ACETATE_KINASE_2"/>
    <property type="match status" value="1"/>
</dbReference>
<feature type="site" description="Transition state stabilizer" evidence="9">
    <location>
        <position position="184"/>
    </location>
</feature>
<dbReference type="GO" id="GO:0016301">
    <property type="term" value="F:kinase activity"/>
    <property type="evidence" value="ECO:0007669"/>
    <property type="project" value="UniProtKB-KW"/>
</dbReference>
<keyword evidence="6 9" id="KW-0418">Kinase</keyword>
<dbReference type="NCBIfam" id="TIGR00016">
    <property type="entry name" value="ackA"/>
    <property type="match status" value="1"/>
</dbReference>
<evidence type="ECO:0000256" key="4">
    <source>
        <dbReference type="ARBA" id="ARBA00022723"/>
    </source>
</evidence>
<comment type="similarity">
    <text evidence="1 9 10">Belongs to the acetokinase family.</text>
</comment>
<feature type="binding site" evidence="9">
    <location>
        <begin position="212"/>
        <end position="216"/>
    </location>
    <ligand>
        <name>ATP</name>
        <dbReference type="ChEBI" id="CHEBI:30616"/>
    </ligand>
</feature>
<dbReference type="InterPro" id="IPR023865">
    <property type="entry name" value="Aliphatic_acid_kinase_CS"/>
</dbReference>
<dbReference type="PANTHER" id="PTHR21060:SF21">
    <property type="entry name" value="ACETATE KINASE"/>
    <property type="match status" value="1"/>
</dbReference>
<dbReference type="CDD" id="cd24010">
    <property type="entry name" value="ASKHA_NBD_AcK_PK"/>
    <property type="match status" value="1"/>
</dbReference>
<dbReference type="RefSeq" id="WP_345010966.1">
    <property type="nucleotide sequence ID" value="NZ_BAABFC010000009.1"/>
</dbReference>
<keyword evidence="5 9" id="KW-0547">Nucleotide-binding</keyword>
<evidence type="ECO:0000256" key="1">
    <source>
        <dbReference type="ARBA" id="ARBA00008748"/>
    </source>
</evidence>
<dbReference type="PROSITE" id="PS01075">
    <property type="entry name" value="ACETATE_KINASE_1"/>
    <property type="match status" value="1"/>
</dbReference>
<comment type="catalytic activity">
    <reaction evidence="9">
        <text>acetate + ATP = acetyl phosphate + ADP</text>
        <dbReference type="Rhea" id="RHEA:11352"/>
        <dbReference type="ChEBI" id="CHEBI:22191"/>
        <dbReference type="ChEBI" id="CHEBI:30089"/>
        <dbReference type="ChEBI" id="CHEBI:30616"/>
        <dbReference type="ChEBI" id="CHEBI:456216"/>
        <dbReference type="EC" id="2.7.2.1"/>
    </reaction>
</comment>
<accession>A0ABP8Q4F9</accession>
<evidence type="ECO:0000256" key="3">
    <source>
        <dbReference type="ARBA" id="ARBA00022679"/>
    </source>
</evidence>
<sequence length="402" mass="42883">MDKTFEQAVLVLNCGSSSLKFAVVDPATGEQYLTGLAEALGLPEAEISWRFGSADKQKSPLASGADHTQALQFLEEVVFKGQEAMTQALVAVGHRVVHGGELFSQPELITDEVEAGIEKCIPFAPLHNPAHLLGIRAARRLFSHLPHVAIFDTAFHQTMPPASFMYAIPSKLYKEHGMRRYGAHGTSHYYVAGEAAKLLGKPAEEVNVITAHLGNGGSLCAVKGGKSIDTSMGITPLEGLMMGTRCGNVDPSLVFFMVDELGYSLDQVKDVLNKQSGLLGISGKTSDFRGITQGLEEGDEQCALAFDMFCYRLAKFIASYYVPLGRVDALVFTGGIGENSLVMRSKVLSLLAGFGYQEDAQANEAARFGQGGLITAEGSAKAFVIPTNEELVIARGAAAFAG</sequence>
<feature type="binding site" evidence="9">
    <location>
        <begin position="287"/>
        <end position="289"/>
    </location>
    <ligand>
        <name>ATP</name>
        <dbReference type="ChEBI" id="CHEBI:30616"/>
    </ligand>
</feature>
<comment type="function">
    <text evidence="9">Catalyzes the formation of acetyl phosphate from acetate and ATP. Can also catalyze the reverse reaction.</text>
</comment>
<keyword evidence="7 9" id="KW-0067">ATP-binding</keyword>
<evidence type="ECO:0000256" key="2">
    <source>
        <dbReference type="ARBA" id="ARBA00022490"/>
    </source>
</evidence>
<organism evidence="11 12">
    <name type="scientific">Pseudaeromonas paramecii</name>
    <dbReference type="NCBI Taxonomy" id="2138166"/>
    <lineage>
        <taxon>Bacteria</taxon>
        <taxon>Pseudomonadati</taxon>
        <taxon>Pseudomonadota</taxon>
        <taxon>Gammaproteobacteria</taxon>
        <taxon>Aeromonadales</taxon>
        <taxon>Aeromonadaceae</taxon>
        <taxon>Pseudaeromonas</taxon>
    </lineage>
</organism>
<feature type="binding site" evidence="9">
    <location>
        <position position="13"/>
    </location>
    <ligand>
        <name>Mg(2+)</name>
        <dbReference type="ChEBI" id="CHEBI:18420"/>
    </ligand>
</feature>
<comment type="subunit">
    <text evidence="9">Homodimer.</text>
</comment>
<dbReference type="InterPro" id="IPR004372">
    <property type="entry name" value="Ac/propionate_kinase"/>
</dbReference>
<dbReference type="Pfam" id="PF00871">
    <property type="entry name" value="Acetate_kinase"/>
    <property type="match status" value="1"/>
</dbReference>
<dbReference type="SUPFAM" id="SSF53067">
    <property type="entry name" value="Actin-like ATPase domain"/>
    <property type="match status" value="2"/>
</dbReference>
<feature type="binding site" evidence="9">
    <location>
        <position position="389"/>
    </location>
    <ligand>
        <name>Mg(2+)</name>
        <dbReference type="ChEBI" id="CHEBI:18420"/>
    </ligand>
</feature>
<dbReference type="Proteomes" id="UP001501321">
    <property type="component" value="Unassembled WGS sequence"/>
</dbReference>
<keyword evidence="8 9" id="KW-0460">Magnesium</keyword>
<keyword evidence="12" id="KW-1185">Reference proteome</keyword>
<dbReference type="PRINTS" id="PR00471">
    <property type="entry name" value="ACETATEKNASE"/>
</dbReference>
<feature type="binding site" evidence="9">
    <location>
        <begin position="335"/>
        <end position="339"/>
    </location>
    <ligand>
        <name>ATP</name>
        <dbReference type="ChEBI" id="CHEBI:30616"/>
    </ligand>
</feature>
<comment type="cofactor">
    <cofactor evidence="9">
        <name>Mg(2+)</name>
        <dbReference type="ChEBI" id="CHEBI:18420"/>
    </cofactor>
    <cofactor evidence="9">
        <name>Mn(2+)</name>
        <dbReference type="ChEBI" id="CHEBI:29035"/>
    </cofactor>
    <text evidence="9">Mg(2+). Can also accept Mn(2+).</text>
</comment>
<feature type="binding site" evidence="9">
    <location>
        <position position="95"/>
    </location>
    <ligand>
        <name>substrate</name>
    </ligand>
</feature>
<protein>
    <recommendedName>
        <fullName evidence="9">Acetate kinase</fullName>
        <ecNumber evidence="9">2.7.2.1</ecNumber>
    </recommendedName>
    <alternativeName>
        <fullName evidence="9">Acetokinase</fullName>
    </alternativeName>
</protein>
<feature type="site" description="Transition state stabilizer" evidence="9">
    <location>
        <position position="245"/>
    </location>
</feature>
<dbReference type="HAMAP" id="MF_00020">
    <property type="entry name" value="Acetate_kinase"/>
    <property type="match status" value="1"/>
</dbReference>
<keyword evidence="2 9" id="KW-0963">Cytoplasm</keyword>
<feature type="binding site" evidence="9">
    <location>
        <position position="20"/>
    </location>
    <ligand>
        <name>ATP</name>
        <dbReference type="ChEBI" id="CHEBI:30616"/>
    </ligand>
</feature>
<comment type="caution">
    <text evidence="11">The sequence shown here is derived from an EMBL/GenBank/DDBJ whole genome shotgun (WGS) entry which is preliminary data.</text>
</comment>
<dbReference type="PIRSF" id="PIRSF000722">
    <property type="entry name" value="Acetate_prop_kin"/>
    <property type="match status" value="1"/>
</dbReference>